<dbReference type="Proteomes" id="UP001497480">
    <property type="component" value="Unassembled WGS sequence"/>
</dbReference>
<protein>
    <recommendedName>
        <fullName evidence="4">Transmembrane protein</fullName>
    </recommendedName>
</protein>
<evidence type="ECO:0000313" key="2">
    <source>
        <dbReference type="EMBL" id="CAL0305840.1"/>
    </source>
</evidence>
<evidence type="ECO:0000313" key="3">
    <source>
        <dbReference type="Proteomes" id="UP001497480"/>
    </source>
</evidence>
<name>A0AAV1W9A5_LUPLU</name>
<keyword evidence="1" id="KW-1133">Transmembrane helix</keyword>
<feature type="transmembrane region" description="Helical" evidence="1">
    <location>
        <begin position="59"/>
        <end position="83"/>
    </location>
</feature>
<accession>A0AAV1W9A5</accession>
<gene>
    <name evidence="2" type="ORF">LLUT_LOCUS6900</name>
</gene>
<feature type="transmembrane region" description="Helical" evidence="1">
    <location>
        <begin position="25"/>
        <end position="47"/>
    </location>
</feature>
<comment type="caution">
    <text evidence="2">The sequence shown here is derived from an EMBL/GenBank/DDBJ whole genome shotgun (WGS) entry which is preliminary data.</text>
</comment>
<keyword evidence="1" id="KW-0812">Transmembrane</keyword>
<evidence type="ECO:0008006" key="4">
    <source>
        <dbReference type="Google" id="ProtNLM"/>
    </source>
</evidence>
<dbReference type="PANTHER" id="PTHR33640:SF34">
    <property type="entry name" value="PROTEIN, PUTATIVE-RELATED"/>
    <property type="match status" value="1"/>
</dbReference>
<evidence type="ECO:0000256" key="1">
    <source>
        <dbReference type="SAM" id="Phobius"/>
    </source>
</evidence>
<sequence length="221" mass="25757">MASINNANEITNTVKSFPWKQTLEIIMFFFNLFAILWFSSHSSLFPITLEAFWFSYNKLIFLFNNSFYTFLLLNAILLSLYAFSDTQNGGVSSLSNYSNELYNEYLNLSDYRFKITENEPVTCSDKSVTCCSTVTDEKTVTTAVTETTTTTTVNTVEKVSESVERRRMVAEFKRYNSSCHVERLSKEEFNRAVEDFIAKQKRILWEEQRETEKTKYLSLTK</sequence>
<proteinExistence type="predicted"/>
<reference evidence="2 3" key="1">
    <citation type="submission" date="2024-03" db="EMBL/GenBank/DDBJ databases">
        <authorList>
            <person name="Martinez-Hernandez J."/>
        </authorList>
    </citation>
    <scope>NUCLEOTIDE SEQUENCE [LARGE SCALE GENOMIC DNA]</scope>
</reference>
<dbReference type="AlphaFoldDB" id="A0AAV1W9A5"/>
<keyword evidence="1" id="KW-0472">Membrane</keyword>
<keyword evidence="3" id="KW-1185">Reference proteome</keyword>
<dbReference type="PANTHER" id="PTHR33640">
    <property type="entry name" value="TRANSMEMBRANE PROTEIN"/>
    <property type="match status" value="1"/>
</dbReference>
<dbReference type="EMBL" id="CAXHTB010000004">
    <property type="protein sequence ID" value="CAL0305840.1"/>
    <property type="molecule type" value="Genomic_DNA"/>
</dbReference>
<organism evidence="2 3">
    <name type="scientific">Lupinus luteus</name>
    <name type="common">European yellow lupine</name>
    <dbReference type="NCBI Taxonomy" id="3873"/>
    <lineage>
        <taxon>Eukaryota</taxon>
        <taxon>Viridiplantae</taxon>
        <taxon>Streptophyta</taxon>
        <taxon>Embryophyta</taxon>
        <taxon>Tracheophyta</taxon>
        <taxon>Spermatophyta</taxon>
        <taxon>Magnoliopsida</taxon>
        <taxon>eudicotyledons</taxon>
        <taxon>Gunneridae</taxon>
        <taxon>Pentapetalae</taxon>
        <taxon>rosids</taxon>
        <taxon>fabids</taxon>
        <taxon>Fabales</taxon>
        <taxon>Fabaceae</taxon>
        <taxon>Papilionoideae</taxon>
        <taxon>50 kb inversion clade</taxon>
        <taxon>genistoids sensu lato</taxon>
        <taxon>core genistoids</taxon>
        <taxon>Genisteae</taxon>
        <taxon>Lupinus</taxon>
    </lineage>
</organism>